<feature type="compositionally biased region" description="Acidic residues" evidence="1">
    <location>
        <begin position="15"/>
        <end position="44"/>
    </location>
</feature>
<accession>A0A388LGK5</accession>
<dbReference type="Gramene" id="GBG81353">
    <property type="protein sequence ID" value="GBG81353"/>
    <property type="gene ID" value="CBR_g32026"/>
</dbReference>
<comment type="caution">
    <text evidence="2">The sequence shown here is derived from an EMBL/GenBank/DDBJ whole genome shotgun (WGS) entry which is preliminary data.</text>
</comment>
<dbReference type="EMBL" id="BFEA01000372">
    <property type="protein sequence ID" value="GBG81353.1"/>
    <property type="molecule type" value="Genomic_DNA"/>
</dbReference>
<sequence>MAEEEAGRVGMAQDEGGEDMPEEEEVQEQEDEGEEEEEELEVAEENTTQERVLAKEEDRGTGWRGGGRGRCGEGSDGGRRRGGGGGEGGRRGGGEVCSEGDAAAGNRSFN</sequence>
<gene>
    <name evidence="2" type="ORF">CBR_g32026</name>
</gene>
<evidence type="ECO:0000313" key="3">
    <source>
        <dbReference type="Proteomes" id="UP000265515"/>
    </source>
</evidence>
<feature type="compositionally biased region" description="Basic and acidic residues" evidence="1">
    <location>
        <begin position="52"/>
        <end position="61"/>
    </location>
</feature>
<feature type="region of interest" description="Disordered" evidence="1">
    <location>
        <begin position="1"/>
        <end position="110"/>
    </location>
</feature>
<evidence type="ECO:0000313" key="2">
    <source>
        <dbReference type="EMBL" id="GBG81353.1"/>
    </source>
</evidence>
<keyword evidence="3" id="KW-1185">Reference proteome</keyword>
<feature type="compositionally biased region" description="Basic and acidic residues" evidence="1">
    <location>
        <begin position="70"/>
        <end position="79"/>
    </location>
</feature>
<evidence type="ECO:0000256" key="1">
    <source>
        <dbReference type="SAM" id="MobiDB-lite"/>
    </source>
</evidence>
<protein>
    <submittedName>
        <fullName evidence="2">Uncharacterized protein</fullName>
    </submittedName>
</protein>
<name>A0A388LGK5_CHABU</name>
<reference evidence="2 3" key="1">
    <citation type="journal article" date="2018" name="Cell">
        <title>The Chara Genome: Secondary Complexity and Implications for Plant Terrestrialization.</title>
        <authorList>
            <person name="Nishiyama T."/>
            <person name="Sakayama H."/>
            <person name="Vries J.D."/>
            <person name="Buschmann H."/>
            <person name="Saint-Marcoux D."/>
            <person name="Ullrich K.K."/>
            <person name="Haas F.B."/>
            <person name="Vanderstraeten L."/>
            <person name="Becker D."/>
            <person name="Lang D."/>
            <person name="Vosolsobe S."/>
            <person name="Rombauts S."/>
            <person name="Wilhelmsson P.K.I."/>
            <person name="Janitza P."/>
            <person name="Kern R."/>
            <person name="Heyl A."/>
            <person name="Rumpler F."/>
            <person name="Villalobos L.I.A.C."/>
            <person name="Clay J.M."/>
            <person name="Skokan R."/>
            <person name="Toyoda A."/>
            <person name="Suzuki Y."/>
            <person name="Kagoshima H."/>
            <person name="Schijlen E."/>
            <person name="Tajeshwar N."/>
            <person name="Catarino B."/>
            <person name="Hetherington A.J."/>
            <person name="Saltykova A."/>
            <person name="Bonnot C."/>
            <person name="Breuninger H."/>
            <person name="Symeonidi A."/>
            <person name="Radhakrishnan G.V."/>
            <person name="Van Nieuwerburgh F."/>
            <person name="Deforce D."/>
            <person name="Chang C."/>
            <person name="Karol K.G."/>
            <person name="Hedrich R."/>
            <person name="Ulvskov P."/>
            <person name="Glockner G."/>
            <person name="Delwiche C.F."/>
            <person name="Petrasek J."/>
            <person name="Van de Peer Y."/>
            <person name="Friml J."/>
            <person name="Beilby M."/>
            <person name="Dolan L."/>
            <person name="Kohara Y."/>
            <person name="Sugano S."/>
            <person name="Fujiyama A."/>
            <person name="Delaux P.-M."/>
            <person name="Quint M."/>
            <person name="TheiBen G."/>
            <person name="Hagemann M."/>
            <person name="Harholt J."/>
            <person name="Dunand C."/>
            <person name="Zachgo S."/>
            <person name="Langdale J."/>
            <person name="Maumus F."/>
            <person name="Straeten D.V.D."/>
            <person name="Gould S.B."/>
            <person name="Rensing S.A."/>
        </authorList>
    </citation>
    <scope>NUCLEOTIDE SEQUENCE [LARGE SCALE GENOMIC DNA]</scope>
    <source>
        <strain evidence="2 3">S276</strain>
    </source>
</reference>
<organism evidence="2 3">
    <name type="scientific">Chara braunii</name>
    <name type="common">Braun's stonewort</name>
    <dbReference type="NCBI Taxonomy" id="69332"/>
    <lineage>
        <taxon>Eukaryota</taxon>
        <taxon>Viridiplantae</taxon>
        <taxon>Streptophyta</taxon>
        <taxon>Charophyceae</taxon>
        <taxon>Charales</taxon>
        <taxon>Characeae</taxon>
        <taxon>Chara</taxon>
    </lineage>
</organism>
<dbReference type="Proteomes" id="UP000265515">
    <property type="component" value="Unassembled WGS sequence"/>
</dbReference>
<proteinExistence type="predicted"/>
<dbReference type="AlphaFoldDB" id="A0A388LGK5"/>